<dbReference type="SUPFAM" id="SSF52096">
    <property type="entry name" value="ClpP/crotonase"/>
    <property type="match status" value="2"/>
</dbReference>
<dbReference type="GO" id="GO:1905202">
    <property type="term" value="C:methylcrotonoyl-CoA carboxylase complex"/>
    <property type="evidence" value="ECO:0007669"/>
    <property type="project" value="TreeGrafter"/>
</dbReference>
<dbReference type="InterPro" id="IPR029045">
    <property type="entry name" value="ClpP/crotonase-like_dom_sf"/>
</dbReference>
<dbReference type="GO" id="GO:0006552">
    <property type="term" value="P:L-leucine catabolic process"/>
    <property type="evidence" value="ECO:0007669"/>
    <property type="project" value="TreeGrafter"/>
</dbReference>
<dbReference type="STRING" id="596324.TREVI0001_1021"/>
<dbReference type="Proteomes" id="UP000004509">
    <property type="component" value="Unassembled WGS sequence"/>
</dbReference>
<dbReference type="PANTHER" id="PTHR22855">
    <property type="entry name" value="ACETYL, PROPIONYL, PYRUVATE, AND GLUTACONYL CARBOXYLASE-RELATED"/>
    <property type="match status" value="1"/>
</dbReference>
<dbReference type="InterPro" id="IPR011763">
    <property type="entry name" value="COA_CT_C"/>
</dbReference>
<evidence type="ECO:0000313" key="3">
    <source>
        <dbReference type="EMBL" id="EEV19371.1"/>
    </source>
</evidence>
<gene>
    <name evidence="3" type="primary">gcdA</name>
    <name evidence="3" type="ORF">TREVI0001_1021</name>
</gene>
<dbReference type="EC" id="4.1.1.70" evidence="3"/>
<reference evidence="3 4" key="1">
    <citation type="submission" date="2009-07" db="EMBL/GenBank/DDBJ databases">
        <authorList>
            <person name="Madupu R."/>
            <person name="Sebastian Y."/>
            <person name="Durkin A.S."/>
            <person name="Torralba M."/>
            <person name="Methe B."/>
            <person name="Sutton G.G."/>
            <person name="Strausberg R.L."/>
            <person name="Nelson K.E."/>
        </authorList>
    </citation>
    <scope>NUCLEOTIDE SEQUENCE [LARGE SCALE GENOMIC DNA]</scope>
    <source>
        <strain evidence="3 4">ATCC 35580</strain>
    </source>
</reference>
<dbReference type="Pfam" id="PF01039">
    <property type="entry name" value="Carboxyl_trans"/>
    <property type="match status" value="1"/>
</dbReference>
<dbReference type="InterPro" id="IPR011762">
    <property type="entry name" value="COA_CT_N"/>
</dbReference>
<comment type="caution">
    <text evidence="3">The sequence shown here is derived from an EMBL/GenBank/DDBJ whole genome shotgun (WGS) entry which is preliminary data.</text>
</comment>
<dbReference type="PROSITE" id="PS50980">
    <property type="entry name" value="COA_CT_NTER"/>
    <property type="match status" value="1"/>
</dbReference>
<dbReference type="GO" id="GO:0016829">
    <property type="term" value="F:lyase activity"/>
    <property type="evidence" value="ECO:0007669"/>
    <property type="project" value="UniProtKB-KW"/>
</dbReference>
<dbReference type="PROSITE" id="PS50989">
    <property type="entry name" value="COA_CT_CTER"/>
    <property type="match status" value="1"/>
</dbReference>
<sequence>MFTRLLEKMCEIFDKISHRKRAFSVSFVLAENVVTGGIDMGDYSMPGYFQNMEQVGKELAHIDEENEKQIKDVEEEIGKLIDEIHEAGTPTEAINEKGQMTALQRVADLIDEGTWCPLNSLYNPQDFETATGIVKGLGRINGKWAVIVASDNKKIVGAWVPGQAENLLRASDTAKCLRIPLVYVLNCSGVKLDEQEKVYANRRGGGTPFYRNVELQQLGVPVIVGIYGTNPAGGGYHSISPTILIAHEKANMAVGGAGIVGGMNPKGYIDQEGAEQIIEASKKSKGVDVPGTVSIHYNETGFFREVYSDEIGVLDGIKKYMDYLPAYNLEFFRVDEPREPALDPNDLYSILPMNQKKIYNIYDIIGRLVDNSEFSEYKKGYGPEMVTGLAKVDGLLVGLVANFQGLLLKYPEYKEGAVGIGGKLYRQGLMKMNEFVTLCARDKIPIIWLQDTTGIDVGNDAEKAELLGLGQSLIYSIQNSNIPQMEVTLRKGTAAAHYVLGGPQGNDTNAFSLGTAATEINVMNGETAATAMYCRRLVKDKDAGKDLTPTIEKMNKLINEYKEKSVPQYCAKTGMVDEIVNLYDLRAYMVAFTNSVYQNPKAICAFHQMLLPRAIREYNTFVKK</sequence>
<dbReference type="GO" id="GO:0004485">
    <property type="term" value="F:methylcrotonoyl-CoA carboxylase activity"/>
    <property type="evidence" value="ECO:0007669"/>
    <property type="project" value="TreeGrafter"/>
</dbReference>
<evidence type="ECO:0000313" key="4">
    <source>
        <dbReference type="Proteomes" id="UP000004509"/>
    </source>
</evidence>
<feature type="domain" description="CoA carboxyltransferase C-terminal" evidence="2">
    <location>
        <begin position="333"/>
        <end position="617"/>
    </location>
</feature>
<dbReference type="AlphaFoldDB" id="C8PTA7"/>
<dbReference type="InterPro" id="IPR045190">
    <property type="entry name" value="MCCB/AccD1-like"/>
</dbReference>
<keyword evidence="3" id="KW-0456">Lyase</keyword>
<dbReference type="eggNOG" id="COG4799">
    <property type="taxonomic scope" value="Bacteria"/>
</dbReference>
<name>C8PTA7_9SPIR</name>
<feature type="domain" description="CoA carboxyltransferase N-terminal" evidence="1">
    <location>
        <begin position="70"/>
        <end position="336"/>
    </location>
</feature>
<dbReference type="InterPro" id="IPR034733">
    <property type="entry name" value="AcCoA_carboxyl_beta"/>
</dbReference>
<evidence type="ECO:0000259" key="1">
    <source>
        <dbReference type="PROSITE" id="PS50980"/>
    </source>
</evidence>
<dbReference type="Gene3D" id="3.90.226.10">
    <property type="entry name" value="2-enoyl-CoA Hydratase, Chain A, domain 1"/>
    <property type="match status" value="2"/>
</dbReference>
<dbReference type="Gene3D" id="1.20.5.680">
    <property type="entry name" value="Single Helix bin"/>
    <property type="match status" value="1"/>
</dbReference>
<proteinExistence type="predicted"/>
<protein>
    <submittedName>
        <fullName evidence="3">Glutaconyl-CoA decarboxylase subunit alpha</fullName>
        <ecNumber evidence="3">4.1.1.70</ecNumber>
    </submittedName>
</protein>
<evidence type="ECO:0000259" key="2">
    <source>
        <dbReference type="PROSITE" id="PS50989"/>
    </source>
</evidence>
<dbReference type="PANTHER" id="PTHR22855:SF13">
    <property type="entry name" value="METHYLCROTONOYL-COA CARBOXYLASE BETA CHAIN, MITOCHONDRIAL"/>
    <property type="match status" value="1"/>
</dbReference>
<organism evidence="3 4">
    <name type="scientific">Treponema vincentii ATCC 35580</name>
    <dbReference type="NCBI Taxonomy" id="596324"/>
    <lineage>
        <taxon>Bacteria</taxon>
        <taxon>Pseudomonadati</taxon>
        <taxon>Spirochaetota</taxon>
        <taxon>Spirochaetia</taxon>
        <taxon>Spirochaetales</taxon>
        <taxon>Treponemataceae</taxon>
        <taxon>Treponema</taxon>
    </lineage>
</organism>
<accession>C8PTA7</accession>
<dbReference type="EMBL" id="ACYH01000060">
    <property type="protein sequence ID" value="EEV19371.1"/>
    <property type="molecule type" value="Genomic_DNA"/>
</dbReference>